<accession>A0A9P7JH25</accession>
<dbReference type="OrthoDB" id="3025659at2759"/>
<gene>
    <name evidence="1" type="ORF">BJ212DRAFT_1477738</name>
</gene>
<evidence type="ECO:0000313" key="1">
    <source>
        <dbReference type="EMBL" id="KAG1821905.1"/>
    </source>
</evidence>
<dbReference type="AlphaFoldDB" id="A0A9P7JH25"/>
<organism evidence="1 2">
    <name type="scientific">Suillus subaureus</name>
    <dbReference type="NCBI Taxonomy" id="48587"/>
    <lineage>
        <taxon>Eukaryota</taxon>
        <taxon>Fungi</taxon>
        <taxon>Dikarya</taxon>
        <taxon>Basidiomycota</taxon>
        <taxon>Agaricomycotina</taxon>
        <taxon>Agaricomycetes</taxon>
        <taxon>Agaricomycetidae</taxon>
        <taxon>Boletales</taxon>
        <taxon>Suillineae</taxon>
        <taxon>Suillaceae</taxon>
        <taxon>Suillus</taxon>
    </lineage>
</organism>
<sequence>MLLWKSSHTLHQSSQPPEVLWTSLDHHWTSSEMKGTYSGCKKPPITTLNKPLNHKEFNTLSSNLLSNSAPLIQQHLVEQNTAQSTPGPSASTVPTINFNLPNDIFSFLQPASVPLPTTPGQTNALINSADIPVLPISAQPGPDLSLVNFCAVYNLSPDIHAKLMENGYMGTQTIRYIVVLELKEMGFKNGKIAAMKVAVAQWANGEM</sequence>
<dbReference type="RefSeq" id="XP_041196645.1">
    <property type="nucleotide sequence ID" value="XM_041339597.1"/>
</dbReference>
<proteinExistence type="predicted"/>
<dbReference type="EMBL" id="JABBWG010000006">
    <property type="protein sequence ID" value="KAG1821905.1"/>
    <property type="molecule type" value="Genomic_DNA"/>
</dbReference>
<evidence type="ECO:0000313" key="2">
    <source>
        <dbReference type="Proteomes" id="UP000807769"/>
    </source>
</evidence>
<dbReference type="Proteomes" id="UP000807769">
    <property type="component" value="Unassembled WGS sequence"/>
</dbReference>
<name>A0A9P7JH25_9AGAM</name>
<dbReference type="GeneID" id="64633613"/>
<comment type="caution">
    <text evidence="1">The sequence shown here is derived from an EMBL/GenBank/DDBJ whole genome shotgun (WGS) entry which is preliminary data.</text>
</comment>
<keyword evidence="2" id="KW-1185">Reference proteome</keyword>
<reference evidence="1" key="1">
    <citation type="journal article" date="2020" name="New Phytol.">
        <title>Comparative genomics reveals dynamic genome evolution in host specialist ectomycorrhizal fungi.</title>
        <authorList>
            <person name="Lofgren L.A."/>
            <person name="Nguyen N.H."/>
            <person name="Vilgalys R."/>
            <person name="Ruytinx J."/>
            <person name="Liao H.L."/>
            <person name="Branco S."/>
            <person name="Kuo A."/>
            <person name="LaButti K."/>
            <person name="Lipzen A."/>
            <person name="Andreopoulos W."/>
            <person name="Pangilinan J."/>
            <person name="Riley R."/>
            <person name="Hundley H."/>
            <person name="Na H."/>
            <person name="Barry K."/>
            <person name="Grigoriev I.V."/>
            <person name="Stajich J.E."/>
            <person name="Kennedy P.G."/>
        </authorList>
    </citation>
    <scope>NUCLEOTIDE SEQUENCE</scope>
    <source>
        <strain evidence="1">MN1</strain>
    </source>
</reference>
<protein>
    <submittedName>
        <fullName evidence="1">Uncharacterized protein</fullName>
    </submittedName>
</protein>